<dbReference type="Proteomes" id="UP000612899">
    <property type="component" value="Unassembled WGS sequence"/>
</dbReference>
<dbReference type="AlphaFoldDB" id="A0A8J3QKS0"/>
<proteinExistence type="predicted"/>
<name>A0A8J3QKS0_9ACTN</name>
<dbReference type="GO" id="GO:0006281">
    <property type="term" value="P:DNA repair"/>
    <property type="evidence" value="ECO:0007669"/>
    <property type="project" value="InterPro"/>
</dbReference>
<evidence type="ECO:0000313" key="2">
    <source>
        <dbReference type="Proteomes" id="UP000612899"/>
    </source>
</evidence>
<dbReference type="NCBIfam" id="TIGR03252">
    <property type="entry name" value="HhH-GPD-type base excision DNA repair protein"/>
    <property type="match status" value="1"/>
</dbReference>
<dbReference type="EMBL" id="BONY01000111">
    <property type="protein sequence ID" value="GIH10911.1"/>
    <property type="molecule type" value="Genomic_DNA"/>
</dbReference>
<reference evidence="1" key="1">
    <citation type="submission" date="2021-01" db="EMBL/GenBank/DDBJ databases">
        <title>Whole genome shotgun sequence of Rhizocola hellebori NBRC 109834.</title>
        <authorList>
            <person name="Komaki H."/>
            <person name="Tamura T."/>
        </authorList>
    </citation>
    <scope>NUCLEOTIDE SEQUENCE</scope>
    <source>
        <strain evidence="1">NBRC 109834</strain>
    </source>
</reference>
<keyword evidence="2" id="KW-1185">Reference proteome</keyword>
<accession>A0A8J3QKS0</accession>
<sequence>MATLWLAQQPAADKLLSEQPLALLIGMLLDQQIPLEKAFMGPYVLTERLGVTELEAAAIADYDPVEFGKIFATVPAIHRFPGSMAERTQKLCRAIADEYAGEAARVWEGAKDGKDLLKRVGSLPGFGKQKAQIFVALLGKQFKVQPKGWREAAGIYGEVGSLRSVADIVSKESLTKVREYKKQMKAAAKAGE</sequence>
<comment type="caution">
    <text evidence="1">The sequence shown here is derived from an EMBL/GenBank/DDBJ whole genome shotgun (WGS) entry which is preliminary data.</text>
</comment>
<dbReference type="GO" id="GO:0003824">
    <property type="term" value="F:catalytic activity"/>
    <property type="evidence" value="ECO:0007669"/>
    <property type="project" value="InterPro"/>
</dbReference>
<dbReference type="SUPFAM" id="SSF48150">
    <property type="entry name" value="DNA-glycosylase"/>
    <property type="match status" value="1"/>
</dbReference>
<dbReference type="InterPro" id="IPR011257">
    <property type="entry name" value="DNA_glycosylase"/>
</dbReference>
<protein>
    <submittedName>
        <fullName evidence="1">(Fe-S)-cluster assembly protein</fullName>
    </submittedName>
</protein>
<gene>
    <name evidence="1" type="ORF">Rhe02_89780</name>
</gene>
<dbReference type="RefSeq" id="WP_203914633.1">
    <property type="nucleotide sequence ID" value="NZ_BONY01000111.1"/>
</dbReference>
<evidence type="ECO:0000313" key="1">
    <source>
        <dbReference type="EMBL" id="GIH10911.1"/>
    </source>
</evidence>
<organism evidence="1 2">
    <name type="scientific">Rhizocola hellebori</name>
    <dbReference type="NCBI Taxonomy" id="1392758"/>
    <lineage>
        <taxon>Bacteria</taxon>
        <taxon>Bacillati</taxon>
        <taxon>Actinomycetota</taxon>
        <taxon>Actinomycetes</taxon>
        <taxon>Micromonosporales</taxon>
        <taxon>Micromonosporaceae</taxon>
        <taxon>Rhizocola</taxon>
    </lineage>
</organism>
<dbReference type="InterPro" id="IPR017658">
    <property type="entry name" value="HhH-GPD_base_excis"/>
</dbReference>